<dbReference type="Proteomes" id="UP000799754">
    <property type="component" value="Unassembled WGS sequence"/>
</dbReference>
<dbReference type="EMBL" id="MU006704">
    <property type="protein sequence ID" value="KAF2631382.1"/>
    <property type="molecule type" value="Genomic_DNA"/>
</dbReference>
<sequence length="237" mass="26772">MAISKTSPSPKMVNPGNPDLQVSLLKPEEAEQYMHIRHEVFRPSVNNILYSRGEPSQETLARVTEEIRDGVVNKGILYLKCVDTTTGEIIAGARWRCVMPKEEGASERTWEEVDEGFERSEPYDESDPKLFHALHDLFSENKRAILGTRSHYVLDTLVTLANHERRGAGSMLVRWGTERADEAGVEAYLEASPMGAPMYARHGFEPVKKVALDLRKYEGKEIMEFILMKRPAKVGTP</sequence>
<evidence type="ECO:0000313" key="1">
    <source>
        <dbReference type="EMBL" id="KAF2631382.1"/>
    </source>
</evidence>
<name>A0ACB6SBM3_9PLEO</name>
<proteinExistence type="predicted"/>
<accession>A0ACB6SBM3</accession>
<evidence type="ECO:0000313" key="2">
    <source>
        <dbReference type="Proteomes" id="UP000799754"/>
    </source>
</evidence>
<protein>
    <submittedName>
        <fullName evidence="1">Acyl-CoA N-acyltransferase</fullName>
    </submittedName>
</protein>
<gene>
    <name evidence="1" type="ORF">BU25DRAFT_185219</name>
</gene>
<keyword evidence="2" id="KW-1185">Reference proteome</keyword>
<comment type="caution">
    <text evidence="1">The sequence shown here is derived from an EMBL/GenBank/DDBJ whole genome shotgun (WGS) entry which is preliminary data.</text>
</comment>
<organism evidence="1 2">
    <name type="scientific">Macroventuria anomochaeta</name>
    <dbReference type="NCBI Taxonomy" id="301207"/>
    <lineage>
        <taxon>Eukaryota</taxon>
        <taxon>Fungi</taxon>
        <taxon>Dikarya</taxon>
        <taxon>Ascomycota</taxon>
        <taxon>Pezizomycotina</taxon>
        <taxon>Dothideomycetes</taxon>
        <taxon>Pleosporomycetidae</taxon>
        <taxon>Pleosporales</taxon>
        <taxon>Pleosporineae</taxon>
        <taxon>Didymellaceae</taxon>
        <taxon>Macroventuria</taxon>
    </lineage>
</organism>
<reference evidence="1" key="1">
    <citation type="journal article" date="2020" name="Stud. Mycol.">
        <title>101 Dothideomycetes genomes: a test case for predicting lifestyles and emergence of pathogens.</title>
        <authorList>
            <person name="Haridas S."/>
            <person name="Albert R."/>
            <person name="Binder M."/>
            <person name="Bloem J."/>
            <person name="Labutti K."/>
            <person name="Salamov A."/>
            <person name="Andreopoulos B."/>
            <person name="Baker S."/>
            <person name="Barry K."/>
            <person name="Bills G."/>
            <person name="Bluhm B."/>
            <person name="Cannon C."/>
            <person name="Castanera R."/>
            <person name="Culley D."/>
            <person name="Daum C."/>
            <person name="Ezra D."/>
            <person name="Gonzalez J."/>
            <person name="Henrissat B."/>
            <person name="Kuo A."/>
            <person name="Liang C."/>
            <person name="Lipzen A."/>
            <person name="Lutzoni F."/>
            <person name="Magnuson J."/>
            <person name="Mondo S."/>
            <person name="Nolan M."/>
            <person name="Ohm R."/>
            <person name="Pangilinan J."/>
            <person name="Park H.-J."/>
            <person name="Ramirez L."/>
            <person name="Alfaro M."/>
            <person name="Sun H."/>
            <person name="Tritt A."/>
            <person name="Yoshinaga Y."/>
            <person name="Zwiers L.-H."/>
            <person name="Turgeon B."/>
            <person name="Goodwin S."/>
            <person name="Spatafora J."/>
            <person name="Crous P."/>
            <person name="Grigoriev I."/>
        </authorList>
    </citation>
    <scope>NUCLEOTIDE SEQUENCE</scope>
    <source>
        <strain evidence="1">CBS 525.71</strain>
    </source>
</reference>